<name>A0A495XBL4_9PSEU</name>
<organism evidence="2 3">
    <name type="scientific">Saccharothrix variisporea</name>
    <dbReference type="NCBI Taxonomy" id="543527"/>
    <lineage>
        <taxon>Bacteria</taxon>
        <taxon>Bacillati</taxon>
        <taxon>Actinomycetota</taxon>
        <taxon>Actinomycetes</taxon>
        <taxon>Pseudonocardiales</taxon>
        <taxon>Pseudonocardiaceae</taxon>
        <taxon>Saccharothrix</taxon>
    </lineage>
</organism>
<dbReference type="EMBL" id="RBXR01000001">
    <property type="protein sequence ID" value="RKT70505.1"/>
    <property type="molecule type" value="Genomic_DNA"/>
</dbReference>
<dbReference type="Proteomes" id="UP000272729">
    <property type="component" value="Unassembled WGS sequence"/>
</dbReference>
<dbReference type="AlphaFoldDB" id="A0A495XBL4"/>
<evidence type="ECO:0000313" key="3">
    <source>
        <dbReference type="Proteomes" id="UP000272729"/>
    </source>
</evidence>
<evidence type="ECO:0000256" key="1">
    <source>
        <dbReference type="SAM" id="MobiDB-lite"/>
    </source>
</evidence>
<dbReference type="OrthoDB" id="6045594at2"/>
<evidence type="ECO:0000313" key="2">
    <source>
        <dbReference type="EMBL" id="RKT70505.1"/>
    </source>
</evidence>
<protein>
    <submittedName>
        <fullName evidence="2">Uncharacterized protein</fullName>
    </submittedName>
</protein>
<sequence length="176" mass="19574">MFTPDPIQRHAGPPASSTPLRDYLNSQPPGVDAGYAVLPRRLVEAMPLAWQQQLTHLLAEFHRSVAHLGWPVYRVVPSRRERLVDLDEEQLAEVGAIMEIDSDGDVVYRDRTGKRIDDPENQTVLVSVLDPIPANFANATQSTPPRGFAAPQFPQPPRQQPYPHSGPLPVQAPPQR</sequence>
<gene>
    <name evidence="2" type="ORF">DFJ66_3774</name>
</gene>
<dbReference type="RefSeq" id="WP_121222755.1">
    <property type="nucleotide sequence ID" value="NZ_JBIUBA010000041.1"/>
</dbReference>
<proteinExistence type="predicted"/>
<keyword evidence="3" id="KW-1185">Reference proteome</keyword>
<reference evidence="2 3" key="1">
    <citation type="submission" date="2018-10" db="EMBL/GenBank/DDBJ databases">
        <title>Sequencing the genomes of 1000 actinobacteria strains.</title>
        <authorList>
            <person name="Klenk H.-P."/>
        </authorList>
    </citation>
    <scope>NUCLEOTIDE SEQUENCE [LARGE SCALE GENOMIC DNA]</scope>
    <source>
        <strain evidence="2 3">DSM 43911</strain>
    </source>
</reference>
<accession>A0A495XBL4</accession>
<comment type="caution">
    <text evidence="2">The sequence shown here is derived from an EMBL/GenBank/DDBJ whole genome shotgun (WGS) entry which is preliminary data.</text>
</comment>
<feature type="region of interest" description="Disordered" evidence="1">
    <location>
        <begin position="136"/>
        <end position="176"/>
    </location>
</feature>
<feature type="region of interest" description="Disordered" evidence="1">
    <location>
        <begin position="1"/>
        <end position="21"/>
    </location>
</feature>
<feature type="compositionally biased region" description="Pro residues" evidence="1">
    <location>
        <begin position="153"/>
        <end position="176"/>
    </location>
</feature>